<accession>Q9RSB3</accession>
<dbReference type="HOGENOM" id="CLU_1127623_0_0_0"/>
<dbReference type="PIR" id="D75301">
    <property type="entry name" value="D75301"/>
</dbReference>
<proteinExistence type="predicted"/>
<dbReference type="InParanoid" id="Q9RSB3"/>
<dbReference type="KEGG" id="dra:DR_2212"/>
<dbReference type="STRING" id="243230.DR_2212"/>
<evidence type="ECO:0000313" key="2">
    <source>
        <dbReference type="Proteomes" id="UP000002524"/>
    </source>
</evidence>
<name>Q9RSB3_DEIRA</name>
<evidence type="ECO:0000313" key="1">
    <source>
        <dbReference type="EMBL" id="AAF11764.1"/>
    </source>
</evidence>
<dbReference type="Proteomes" id="UP000002524">
    <property type="component" value="Chromosome 1"/>
</dbReference>
<dbReference type="OrthoDB" id="64309at2"/>
<reference evidence="1 2" key="1">
    <citation type="journal article" date="1999" name="Science">
        <title>Genome sequence of the radioresistant bacterium Deinococcus radiodurans R1.</title>
        <authorList>
            <person name="White O."/>
            <person name="Eisen J.A."/>
            <person name="Heidelberg J.F."/>
            <person name="Hickey E.K."/>
            <person name="Peterson J.D."/>
            <person name="Dodson R.J."/>
            <person name="Haft D.H."/>
            <person name="Gwinn M.L."/>
            <person name="Nelson W.C."/>
            <person name="Richardson D.L."/>
            <person name="Moffat K.S."/>
            <person name="Qin H."/>
            <person name="Jiang L."/>
            <person name="Pamphile W."/>
            <person name="Crosby M."/>
            <person name="Shen M."/>
            <person name="Vamathevan J.J."/>
            <person name="Lam P."/>
            <person name="McDonald L."/>
            <person name="Utterback T."/>
            <person name="Zalewski C."/>
            <person name="Makarova K.S."/>
            <person name="Aravind L."/>
            <person name="Daly M.J."/>
            <person name="Minton K.W."/>
            <person name="Fleischmann R.D."/>
            <person name="Ketchum K.A."/>
            <person name="Nelson K.E."/>
            <person name="Salzberg S."/>
            <person name="Smith H.O."/>
            <person name="Venter J.C."/>
            <person name="Fraser C.M."/>
        </authorList>
    </citation>
    <scope>NUCLEOTIDE SEQUENCE [LARGE SCALE GENOMIC DNA]</scope>
    <source>
        <strain evidence="2">ATCC 13939 / DSM 20539 / JCM 16871 / LMG 4051 / NBRC 15346 / NCIMB 9279 / R1 / VKM B-1422</strain>
    </source>
</reference>
<protein>
    <submittedName>
        <fullName evidence="1">Uncharacterized protein</fullName>
    </submittedName>
</protein>
<dbReference type="AlphaFoldDB" id="Q9RSB3"/>
<dbReference type="PATRIC" id="fig|243230.17.peg.2439"/>
<dbReference type="EMBL" id="AE000513">
    <property type="protein sequence ID" value="AAF11764.1"/>
    <property type="molecule type" value="Genomic_DNA"/>
</dbReference>
<keyword evidence="2" id="KW-1185">Reference proteome</keyword>
<sequence length="253" mass="26901">MEAMTDALRASAIEKGQKLIGLYRRGVGGERANAGRLLHAHLRAHDLTLFDLDGSLPVTQDVAALEGWRESAALLASVLGGALPQDAQDEALTRLVDADDLTDAEVARLLPLVDLETLIDVRADGWAYAAGSADGEAEQADSYRQAGRRVQPADILAYPGSLAERLREATLRAHFVQTHPERLIRAAPGVPQRFLLGVLASVTGRPAVPDPEGARAHLDAGQLARVRALLANHAAQAEAIALDAAEAFGRTLR</sequence>
<dbReference type="PaxDb" id="243230-DR_2212"/>
<gene>
    <name evidence="1" type="ordered locus">DR_2212</name>
</gene>
<dbReference type="EnsemblBacteria" id="AAF11764">
    <property type="protein sequence ID" value="AAF11764"/>
    <property type="gene ID" value="DR_2212"/>
</dbReference>
<organism evidence="1 2">
    <name type="scientific">Deinococcus radiodurans (strain ATCC 13939 / DSM 20539 / JCM 16871 / CCUG 27074 / LMG 4051 / NBRC 15346 / NCIMB 9279 / VKM B-1422 / R1)</name>
    <dbReference type="NCBI Taxonomy" id="243230"/>
    <lineage>
        <taxon>Bacteria</taxon>
        <taxon>Thermotogati</taxon>
        <taxon>Deinococcota</taxon>
        <taxon>Deinococci</taxon>
        <taxon>Deinococcales</taxon>
        <taxon>Deinococcaceae</taxon>
        <taxon>Deinococcus</taxon>
    </lineage>
</organism>